<reference evidence="1" key="1">
    <citation type="submission" date="2020-10" db="EMBL/GenBank/DDBJ databases">
        <authorList>
            <person name="Gilroy R."/>
        </authorList>
    </citation>
    <scope>NUCLEOTIDE SEQUENCE</scope>
    <source>
        <strain evidence="1">B2-22910</strain>
    </source>
</reference>
<evidence type="ECO:0000313" key="2">
    <source>
        <dbReference type="Proteomes" id="UP000823603"/>
    </source>
</evidence>
<dbReference type="Proteomes" id="UP000823603">
    <property type="component" value="Unassembled WGS sequence"/>
</dbReference>
<protein>
    <submittedName>
        <fullName evidence="1">Uncharacterized protein</fullName>
    </submittedName>
</protein>
<dbReference type="EMBL" id="JADIMB010000006">
    <property type="protein sequence ID" value="MBO8470328.1"/>
    <property type="molecule type" value="Genomic_DNA"/>
</dbReference>
<dbReference type="InterPro" id="IPR011044">
    <property type="entry name" value="Quino_amine_DH_bsu"/>
</dbReference>
<reference evidence="1" key="2">
    <citation type="journal article" date="2021" name="PeerJ">
        <title>Extensive microbial diversity within the chicken gut microbiome revealed by metagenomics and culture.</title>
        <authorList>
            <person name="Gilroy R."/>
            <person name="Ravi A."/>
            <person name="Getino M."/>
            <person name="Pursley I."/>
            <person name="Horton D.L."/>
            <person name="Alikhan N.F."/>
            <person name="Baker D."/>
            <person name="Gharbi K."/>
            <person name="Hall N."/>
            <person name="Watson M."/>
            <person name="Adriaenssens E.M."/>
            <person name="Foster-Nyarko E."/>
            <person name="Jarju S."/>
            <person name="Secka A."/>
            <person name="Antonio M."/>
            <person name="Oren A."/>
            <person name="Chaudhuri R.R."/>
            <person name="La Ragione R."/>
            <person name="Hildebrand F."/>
            <person name="Pallen M.J."/>
        </authorList>
    </citation>
    <scope>NUCLEOTIDE SEQUENCE</scope>
    <source>
        <strain evidence="1">B2-22910</strain>
    </source>
</reference>
<evidence type="ECO:0000313" key="1">
    <source>
        <dbReference type="EMBL" id="MBO8470328.1"/>
    </source>
</evidence>
<comment type="caution">
    <text evidence="1">The sequence shown here is derived from an EMBL/GenBank/DDBJ whole genome shotgun (WGS) entry which is preliminary data.</text>
</comment>
<name>A0A9D9NEA4_9BACT</name>
<accession>A0A9D9NEA4</accession>
<proteinExistence type="predicted"/>
<dbReference type="AlphaFoldDB" id="A0A9D9NEA4"/>
<dbReference type="SUPFAM" id="SSF50969">
    <property type="entry name" value="YVTN repeat-like/Quinoprotein amine dehydrogenase"/>
    <property type="match status" value="1"/>
</dbReference>
<sequence>MKRYFILAAAVLLVLPGCSGDRTHIVRTDDLADTLKLQELHLPYEFLMPARMIASCGDVVIYQRKVDDTFVLVDMSDGGNCTVIGRKGRGPGEFTGVDVQSLKPADDGFICMDAGGKVKKVRLKGGIDVQTTSSTTFGHPQNGILVGDKFISANVVNTESEYIVYSPDSEKPLFVSEYPDWTGDTEQPLPFTYMKNMTAHPDGELFASFYVYFRKFRIYDADGNLLHDVDVRFPEEFPAYSSDPEKQHFAYASYPCATEKHIYALCRNSGRQSLNTCLPEIQVWDWSGKLKKRYVPDRHIDLFAVDEERGILFGMDTGKANVLYYQHIE</sequence>
<gene>
    <name evidence="1" type="ORF">IAB82_00860</name>
</gene>
<organism evidence="1 2">
    <name type="scientific">Candidatus Cryptobacteroides faecavium</name>
    <dbReference type="NCBI Taxonomy" id="2840762"/>
    <lineage>
        <taxon>Bacteria</taxon>
        <taxon>Pseudomonadati</taxon>
        <taxon>Bacteroidota</taxon>
        <taxon>Bacteroidia</taxon>
        <taxon>Bacteroidales</taxon>
        <taxon>Candidatus Cryptobacteroides</taxon>
    </lineage>
</organism>